<sequence>MDVLILLFLILLNGVFAMSELAIVSARKVRLQQWAEDGHRGAETALLLSEEPTRFLSTVQIGITSIGILSGVFGQEAIASELAVWLMQFPLTAPYAEPVSLAVMVVTITYFSLIFGELVPKRLAMHNPERLASAMARPMQLLSRLTSPLVRLLSVSTDTVLRLIGARRGKEPSITEEEIQVLMEQGADEGVFERAEQELVANIFRLDTRKVGSIMTPRKDIVPLDVEDPLQDNLDKLQGNLFTRFPVVKGGLDQILGMVHAKDILNQTLSGRPVELSSLLKPALYVPATISPMQLMEQFKITRNHIALVVDEYGELEGIVTMNDVLETIVGDLPTDALTEDNEAVEREDGSWLIDGMMSLDKFRDLFDIEDRLPGEDSGNIHTLGGFVMFQLGRVPAVADRFEWEEIAFEVLDMDKTRVDKMMVKRLADGDGPDTGSSL</sequence>
<evidence type="ECO:0000256" key="4">
    <source>
        <dbReference type="ARBA" id="ARBA00022737"/>
    </source>
</evidence>
<keyword evidence="6 8" id="KW-0129">CBS domain</keyword>
<evidence type="ECO:0000256" key="10">
    <source>
        <dbReference type="SAM" id="Phobius"/>
    </source>
</evidence>
<evidence type="ECO:0000313" key="13">
    <source>
        <dbReference type="EMBL" id="AXK38956.1"/>
    </source>
</evidence>
<dbReference type="InterPro" id="IPR051676">
    <property type="entry name" value="UPF0053_domain"/>
</dbReference>
<evidence type="ECO:0000313" key="14">
    <source>
        <dbReference type="Proteomes" id="UP000254537"/>
    </source>
</evidence>
<dbReference type="PROSITE" id="PS51846">
    <property type="entry name" value="CNNM"/>
    <property type="match status" value="1"/>
</dbReference>
<keyword evidence="4" id="KW-0677">Repeat</keyword>
<dbReference type="Pfam" id="PF00571">
    <property type="entry name" value="CBS"/>
    <property type="match status" value="2"/>
</dbReference>
<name>A0A345Y4V4_9NEIS</name>
<evidence type="ECO:0000256" key="2">
    <source>
        <dbReference type="ARBA" id="ARBA00022475"/>
    </source>
</evidence>
<dbReference type="SUPFAM" id="SSF54631">
    <property type="entry name" value="CBS-domain pair"/>
    <property type="match status" value="1"/>
</dbReference>
<dbReference type="FunFam" id="3.10.580.10:FF:000002">
    <property type="entry name" value="Magnesium/cobalt efflux protein CorC"/>
    <property type="match status" value="1"/>
</dbReference>
<feature type="domain" description="CBS" evidence="11">
    <location>
        <begin position="215"/>
        <end position="274"/>
    </location>
</feature>
<evidence type="ECO:0000259" key="11">
    <source>
        <dbReference type="PROSITE" id="PS51371"/>
    </source>
</evidence>
<dbReference type="KEGG" id="ccah:DWG20_05640"/>
<gene>
    <name evidence="13" type="ORF">DWG20_05640</name>
</gene>
<dbReference type="InterPro" id="IPR016169">
    <property type="entry name" value="FAD-bd_PCMH_sub2"/>
</dbReference>
<evidence type="ECO:0000256" key="5">
    <source>
        <dbReference type="ARBA" id="ARBA00022989"/>
    </source>
</evidence>
<evidence type="ECO:0000256" key="9">
    <source>
        <dbReference type="PROSITE-ProRule" id="PRU01193"/>
    </source>
</evidence>
<dbReference type="Pfam" id="PF01595">
    <property type="entry name" value="CNNM"/>
    <property type="match status" value="1"/>
</dbReference>
<dbReference type="Gene3D" id="3.10.580.10">
    <property type="entry name" value="CBS-domain"/>
    <property type="match status" value="1"/>
</dbReference>
<dbReference type="InterPro" id="IPR002550">
    <property type="entry name" value="CNNM"/>
</dbReference>
<comment type="subcellular location">
    <subcellularLocation>
        <location evidence="1">Cell membrane</location>
        <topology evidence="1">Multi-pass membrane protein</topology>
    </subcellularLocation>
</comment>
<dbReference type="PROSITE" id="PS51371">
    <property type="entry name" value="CBS"/>
    <property type="match status" value="2"/>
</dbReference>
<dbReference type="InterPro" id="IPR000644">
    <property type="entry name" value="CBS_dom"/>
</dbReference>
<dbReference type="Pfam" id="PF03471">
    <property type="entry name" value="CorC_HlyC"/>
    <property type="match status" value="1"/>
</dbReference>
<dbReference type="InterPro" id="IPR046342">
    <property type="entry name" value="CBS_dom_sf"/>
</dbReference>
<protein>
    <submittedName>
        <fullName evidence="13">HlyC/CorC family transporter</fullName>
    </submittedName>
</protein>
<reference evidence="13 14" key="1">
    <citation type="submission" date="2018-07" db="EMBL/GenBank/DDBJ databases">
        <title>Crenobacter cavernae sp. nov., isolated from a karst cave.</title>
        <authorList>
            <person name="Zhu H."/>
        </authorList>
    </citation>
    <scope>NUCLEOTIDE SEQUENCE [LARGE SCALE GENOMIC DNA]</scope>
    <source>
        <strain evidence="13 14">K1W11S-77</strain>
    </source>
</reference>
<dbReference type="GO" id="GO:0005886">
    <property type="term" value="C:plasma membrane"/>
    <property type="evidence" value="ECO:0007669"/>
    <property type="project" value="UniProtKB-SubCell"/>
</dbReference>
<feature type="domain" description="CNNM transmembrane" evidence="12">
    <location>
        <begin position="1"/>
        <end position="196"/>
    </location>
</feature>
<keyword evidence="2" id="KW-1003">Cell membrane</keyword>
<dbReference type="Proteomes" id="UP000254537">
    <property type="component" value="Chromosome"/>
</dbReference>
<dbReference type="Gene3D" id="3.30.465.10">
    <property type="match status" value="1"/>
</dbReference>
<organism evidence="13 14">
    <name type="scientific">Crenobacter cavernae</name>
    <dbReference type="NCBI Taxonomy" id="2290923"/>
    <lineage>
        <taxon>Bacteria</taxon>
        <taxon>Pseudomonadati</taxon>
        <taxon>Pseudomonadota</taxon>
        <taxon>Betaproteobacteria</taxon>
        <taxon>Neisseriales</taxon>
        <taxon>Neisseriaceae</taxon>
        <taxon>Crenobacter</taxon>
    </lineage>
</organism>
<dbReference type="RefSeq" id="WP_115432891.1">
    <property type="nucleotide sequence ID" value="NZ_CP031337.1"/>
</dbReference>
<dbReference type="SMART" id="SM01091">
    <property type="entry name" value="CorC_HlyC"/>
    <property type="match status" value="1"/>
</dbReference>
<evidence type="ECO:0000259" key="12">
    <source>
        <dbReference type="PROSITE" id="PS51846"/>
    </source>
</evidence>
<dbReference type="PANTHER" id="PTHR43099:SF2">
    <property type="entry name" value="UPF0053 PROTEIN YRKA"/>
    <property type="match status" value="1"/>
</dbReference>
<dbReference type="AlphaFoldDB" id="A0A345Y4V4"/>
<feature type="domain" description="CBS" evidence="11">
    <location>
        <begin position="279"/>
        <end position="335"/>
    </location>
</feature>
<dbReference type="OrthoDB" id="9797674at2"/>
<evidence type="ECO:0000256" key="7">
    <source>
        <dbReference type="ARBA" id="ARBA00023136"/>
    </source>
</evidence>
<dbReference type="CDD" id="cd04590">
    <property type="entry name" value="CBS_pair_CorC_HlyC_assoc"/>
    <property type="match status" value="1"/>
</dbReference>
<dbReference type="SUPFAM" id="SSF56176">
    <property type="entry name" value="FAD-binding/transporter-associated domain-like"/>
    <property type="match status" value="1"/>
</dbReference>
<proteinExistence type="predicted"/>
<dbReference type="InterPro" id="IPR005170">
    <property type="entry name" value="Transptr-assoc_dom"/>
</dbReference>
<feature type="transmembrane region" description="Helical" evidence="10">
    <location>
        <begin position="99"/>
        <end position="120"/>
    </location>
</feature>
<dbReference type="InterPro" id="IPR044751">
    <property type="entry name" value="Ion_transp-like_CBS"/>
</dbReference>
<keyword evidence="7 9" id="KW-0472">Membrane</keyword>
<evidence type="ECO:0000256" key="8">
    <source>
        <dbReference type="PROSITE-ProRule" id="PRU00703"/>
    </source>
</evidence>
<dbReference type="GO" id="GO:0050660">
    <property type="term" value="F:flavin adenine dinucleotide binding"/>
    <property type="evidence" value="ECO:0007669"/>
    <property type="project" value="InterPro"/>
</dbReference>
<accession>A0A345Y4V4</accession>
<evidence type="ECO:0000256" key="6">
    <source>
        <dbReference type="ARBA" id="ARBA00023122"/>
    </source>
</evidence>
<evidence type="ECO:0000256" key="1">
    <source>
        <dbReference type="ARBA" id="ARBA00004651"/>
    </source>
</evidence>
<dbReference type="EMBL" id="CP031337">
    <property type="protein sequence ID" value="AXK38956.1"/>
    <property type="molecule type" value="Genomic_DNA"/>
</dbReference>
<keyword evidence="5 9" id="KW-1133">Transmembrane helix</keyword>
<dbReference type="SMART" id="SM00116">
    <property type="entry name" value="CBS"/>
    <property type="match status" value="2"/>
</dbReference>
<dbReference type="PANTHER" id="PTHR43099">
    <property type="entry name" value="UPF0053 PROTEIN YRKA"/>
    <property type="match status" value="1"/>
</dbReference>
<keyword evidence="3 9" id="KW-0812">Transmembrane</keyword>
<evidence type="ECO:0000256" key="3">
    <source>
        <dbReference type="ARBA" id="ARBA00022692"/>
    </source>
</evidence>
<dbReference type="InterPro" id="IPR036318">
    <property type="entry name" value="FAD-bd_PCMH-like_sf"/>
</dbReference>